<evidence type="ECO:0000256" key="1">
    <source>
        <dbReference type="SAM" id="MobiDB-lite"/>
    </source>
</evidence>
<evidence type="ECO:0000259" key="2">
    <source>
        <dbReference type="PROSITE" id="PS51192"/>
    </source>
</evidence>
<keyword evidence="3" id="KW-0808">Transferase</keyword>
<dbReference type="PROSITE" id="PS51192">
    <property type="entry name" value="HELICASE_ATP_BIND_1"/>
    <property type="match status" value="1"/>
</dbReference>
<evidence type="ECO:0000313" key="3">
    <source>
        <dbReference type="EMBL" id="MBZ5999169.1"/>
    </source>
</evidence>
<feature type="region of interest" description="Disordered" evidence="1">
    <location>
        <begin position="803"/>
        <end position="843"/>
    </location>
</feature>
<protein>
    <submittedName>
        <fullName evidence="3">Eco57I restriction-modification methylase domain-containing protein</fullName>
    </submittedName>
</protein>
<feature type="compositionally biased region" description="Basic and acidic residues" evidence="1">
    <location>
        <begin position="819"/>
        <end position="843"/>
    </location>
</feature>
<dbReference type="InterPro" id="IPR006935">
    <property type="entry name" value="Helicase/UvrB_N"/>
</dbReference>
<dbReference type="Gene3D" id="3.40.50.150">
    <property type="entry name" value="Vaccinia Virus protein VP39"/>
    <property type="match status" value="1"/>
</dbReference>
<dbReference type="InterPro" id="IPR014001">
    <property type="entry name" value="Helicase_ATP-bd"/>
</dbReference>
<dbReference type="EMBL" id="JAHBFX010000001">
    <property type="protein sequence ID" value="MBZ5999169.1"/>
    <property type="molecule type" value="Genomic_DNA"/>
</dbReference>
<name>A0ABS7V1C9_LEUGE</name>
<keyword evidence="3" id="KW-0489">Methyltransferase</keyword>
<accession>A0ABS7V1C9</accession>
<dbReference type="InterPro" id="IPR029063">
    <property type="entry name" value="SAM-dependent_MTases_sf"/>
</dbReference>
<dbReference type="SMART" id="SM00487">
    <property type="entry name" value="DEXDc"/>
    <property type="match status" value="1"/>
</dbReference>
<sequence length="1470" mass="167125">MKSNFDFLTIDMDTQTLYATAAEAEKLYTGEHYDSALVAIRKVTENAAKMVVDFEYAKMRDHATFNDHLREIRDRQFAPELIIQNFYDIKKYGNDAAHNITVYTKGETLSALEKMFAILVWFNLTYIDKDFKAGDFFEPVAEQMYQTAERKLIYIQTGDNSDGMWPAYANAEKIGDATIEGFEYNLSPNSDDLREIAERRINQYMTTSGAKHVLQWAELAHSDQTNRWFRDYEVHEVLTRSNVQHADHLDGAEWFQTDLDTAKAAIKAVKEGRSAINATQTEPATDIVLRPEQQAAVNKTVKVFKKPSNKKMLWNAKMRFGKTLTALELIKEEKWQRVLIMTHRPVVSDSWFEDFGKMRMADAGYQYGSKHEGEQLNLLSETDKPFIYFASIQDLRGSEVVGGKVGVKNELLFSIDWDLVIIDEAHEGTQTELAQNVIKAVSHDNTKLLTLSGTPFNLLDNYDDEQVYTWDYVMEQTAKIKWSLEKPDQPNPYESLPKVSVYTFEMKDKAQYADETKSFNFKEFFRVDENGVFVHENDVNGFLNEITKANKQTNYPFSTVAFRNELRHTLWLLPGIKEAAALKKLMKKHPIFGQEYQIINVVDNGDTVDGSASKTDLERVRQSITDSPSETKTITLTVRKLTTGVNVKEWTAVMFLSNTNSAMQYLQAAFRAQTPFSDPNLGMKTNAYIFDFAPDRALTVMAESTSLSTKTGKLISVDQKQGISQLLNFMPIIGNVGNGMKSYSVDNLLTQIKKVYAEKAVRSGFDDDSLYSDELLMLDNADVEAFKDLQKIVGSTKSDKIDNKVNVNNQGLTQEEYDTANRGEKKPKKQRTEEEQKAIDKKKELSNQRKTMISVLRGISIRIPMMIYGMPIDIGEDVDIDTFINNVDSQSWLEFMPKGVTKGKFKSFAKYYDAEVFIEAGRIIRRKVKVLDLLDPVRRAEELATIFGSFKNPDKETVLTPWRVVNIHLGKTIGGLSFFDETYTDTTVNGVPANHWVNTDETDSVFQDNVHILEINSKTGLYPLYAAISLYKLAFDKLNATQAGKFTIADQEELWQSILQKNIFVVAKTPMAKTITERTLAGYRGYKTNIAFVDGIVEAAKQSINNGVKKVEESFDNMKFDVVIGNPPYQEETAKKETDNGQKAVTNVFQHFQLIANQLATDYVTLIYPGGRWIHQSGKGMKNFGKNQINDSKLAKVIYFENASEVFKGVSIPDGISIVLKDQHKTTDTFIYVYKNGVVEQSVGIQAPGDKILPLNPSDQQIATKIDVFVTKHNLKFINESIYSRKLFAIESDFVEKNPNKVRFLKKEEDFDPKTEIKLLTNDKAGKMGRAKWFAAQKDVITQNQELVYKYQIAVSSANAGGQKRDNQIAIIDNYSAFGRSRLGLKSFETLKEAENFLKYAKSSLVRFAFLLTDESLSSLGKEVPDVLDYSDDNDLIDFDKDIDMQFIRLLGMTSQEYQYVVNRVEQIRN</sequence>
<organism evidence="3 4">
    <name type="scientific">Leuconostoc gelidum subsp. gelidum</name>
    <dbReference type="NCBI Taxonomy" id="1607839"/>
    <lineage>
        <taxon>Bacteria</taxon>
        <taxon>Bacillati</taxon>
        <taxon>Bacillota</taxon>
        <taxon>Bacilli</taxon>
        <taxon>Lactobacillales</taxon>
        <taxon>Lactobacillaceae</taxon>
        <taxon>Leuconostoc</taxon>
        <taxon>Leuconostoc gelidum group</taxon>
    </lineage>
</organism>
<dbReference type="RefSeq" id="WP_224145617.1">
    <property type="nucleotide sequence ID" value="NZ_JAHBFO010000026.1"/>
</dbReference>
<dbReference type="GO" id="GO:0008168">
    <property type="term" value="F:methyltransferase activity"/>
    <property type="evidence" value="ECO:0007669"/>
    <property type="project" value="UniProtKB-KW"/>
</dbReference>
<feature type="domain" description="Helicase ATP-binding" evidence="2">
    <location>
        <begin position="303"/>
        <end position="473"/>
    </location>
</feature>
<reference evidence="3 4" key="1">
    <citation type="submission" date="2021-05" db="EMBL/GenBank/DDBJ databases">
        <title>Pangenome of Leuconostoc gelidum warrants species status for Leuconostoc gelidum subsp. gasicomitatum.</title>
        <authorList>
            <person name="Johansson P."/>
            <person name="Sade E."/>
            <person name="Hultman J."/>
            <person name="Auvinen P."/>
            <person name="Bjorkroth J."/>
        </authorList>
    </citation>
    <scope>NUCLEOTIDE SEQUENCE [LARGE SCALE GENOMIC DNA]</scope>
    <source>
        <strain evidence="3 4">AMKR21</strain>
    </source>
</reference>
<keyword evidence="4" id="KW-1185">Reference proteome</keyword>
<dbReference type="InterPro" id="IPR011639">
    <property type="entry name" value="MethylTrfase_TaqI-like_dom"/>
</dbReference>
<dbReference type="InterPro" id="IPR027417">
    <property type="entry name" value="P-loop_NTPase"/>
</dbReference>
<evidence type="ECO:0000313" key="4">
    <source>
        <dbReference type="Proteomes" id="UP000705994"/>
    </source>
</evidence>
<dbReference type="Proteomes" id="UP000705994">
    <property type="component" value="Unassembled WGS sequence"/>
</dbReference>
<dbReference type="PANTHER" id="PTHR47396:SF1">
    <property type="entry name" value="ATP-DEPENDENT HELICASE IRC3-RELATED"/>
    <property type="match status" value="1"/>
</dbReference>
<dbReference type="PROSITE" id="PS00092">
    <property type="entry name" value="N6_MTASE"/>
    <property type="match status" value="1"/>
</dbReference>
<dbReference type="PANTHER" id="PTHR47396">
    <property type="entry name" value="TYPE I RESTRICTION ENZYME ECOKI R PROTEIN"/>
    <property type="match status" value="1"/>
</dbReference>
<dbReference type="InterPro" id="IPR050742">
    <property type="entry name" value="Helicase_Restrict-Modif_Enz"/>
</dbReference>
<dbReference type="InterPro" id="IPR002052">
    <property type="entry name" value="DNA_methylase_N6_adenine_CS"/>
</dbReference>
<dbReference type="Pfam" id="PF07669">
    <property type="entry name" value="Eco57I"/>
    <property type="match status" value="1"/>
</dbReference>
<dbReference type="SUPFAM" id="SSF52540">
    <property type="entry name" value="P-loop containing nucleoside triphosphate hydrolases"/>
    <property type="match status" value="2"/>
</dbReference>
<dbReference type="Pfam" id="PF04851">
    <property type="entry name" value="ResIII"/>
    <property type="match status" value="1"/>
</dbReference>
<proteinExistence type="predicted"/>
<dbReference type="GO" id="GO:0032259">
    <property type="term" value="P:methylation"/>
    <property type="evidence" value="ECO:0007669"/>
    <property type="project" value="UniProtKB-KW"/>
</dbReference>
<comment type="caution">
    <text evidence="3">The sequence shown here is derived from an EMBL/GenBank/DDBJ whole genome shotgun (WGS) entry which is preliminary data.</text>
</comment>
<dbReference type="SUPFAM" id="SSF53335">
    <property type="entry name" value="S-adenosyl-L-methionine-dependent methyltransferases"/>
    <property type="match status" value="1"/>
</dbReference>
<gene>
    <name evidence="3" type="ORF">KIJ07_01815</name>
</gene>
<dbReference type="Gene3D" id="3.40.50.300">
    <property type="entry name" value="P-loop containing nucleotide triphosphate hydrolases"/>
    <property type="match status" value="2"/>
</dbReference>